<dbReference type="Gene3D" id="3.40.50.740">
    <property type="match status" value="1"/>
</dbReference>
<evidence type="ECO:0000259" key="8">
    <source>
        <dbReference type="SMART" id="SM00926"/>
    </source>
</evidence>
<keyword evidence="5" id="KW-0560">Oxidoreductase</keyword>
<evidence type="ECO:0000256" key="1">
    <source>
        <dbReference type="ARBA" id="ARBA00001942"/>
    </source>
</evidence>
<dbReference type="Pfam" id="PF04879">
    <property type="entry name" value="Molybdop_Fe4S4"/>
    <property type="match status" value="1"/>
</dbReference>
<evidence type="ECO:0000256" key="7">
    <source>
        <dbReference type="ARBA" id="ARBA00023014"/>
    </source>
</evidence>
<dbReference type="SMART" id="SM00926">
    <property type="entry name" value="Molybdop_Fe4S4"/>
    <property type="match status" value="1"/>
</dbReference>
<protein>
    <submittedName>
        <fullName evidence="9">Anaerobic dehydrogenase, typically selenocysteine-containing</fullName>
    </submittedName>
</protein>
<organism evidence="9">
    <name type="scientific">hydrocarbon metagenome</name>
    <dbReference type="NCBI Taxonomy" id="938273"/>
    <lineage>
        <taxon>unclassified sequences</taxon>
        <taxon>metagenomes</taxon>
        <taxon>ecological metagenomes</taxon>
    </lineage>
</organism>
<keyword evidence="6" id="KW-0408">Iron</keyword>
<dbReference type="PANTHER" id="PTHR43742">
    <property type="entry name" value="TRIMETHYLAMINE-N-OXIDE REDUCTASE"/>
    <property type="match status" value="1"/>
</dbReference>
<reference evidence="9" key="1">
    <citation type="journal article" date="2015" name="Proc. Natl. Acad. Sci. U.S.A.">
        <title>Networks of energetic and metabolic interactions define dynamics in microbial communities.</title>
        <authorList>
            <person name="Embree M."/>
            <person name="Liu J.K."/>
            <person name="Al-Bassam M.M."/>
            <person name="Zengler K."/>
        </authorList>
    </citation>
    <scope>NUCLEOTIDE SEQUENCE</scope>
</reference>
<dbReference type="GO" id="GO:0046872">
    <property type="term" value="F:metal ion binding"/>
    <property type="evidence" value="ECO:0007669"/>
    <property type="project" value="UniProtKB-KW"/>
</dbReference>
<accession>A0A0W8G395</accession>
<dbReference type="InterPro" id="IPR050612">
    <property type="entry name" value="Prok_Mopterin_Oxidored"/>
</dbReference>
<evidence type="ECO:0000313" key="9">
    <source>
        <dbReference type="EMBL" id="KUG27589.1"/>
    </source>
</evidence>
<dbReference type="PROSITE" id="PS00932">
    <property type="entry name" value="MOLYBDOPTERIN_PROK_3"/>
    <property type="match status" value="1"/>
</dbReference>
<dbReference type="EMBL" id="LNQE01000313">
    <property type="protein sequence ID" value="KUG27589.1"/>
    <property type="molecule type" value="Genomic_DNA"/>
</dbReference>
<evidence type="ECO:0000256" key="6">
    <source>
        <dbReference type="ARBA" id="ARBA00023004"/>
    </source>
</evidence>
<dbReference type="InterPro" id="IPR006655">
    <property type="entry name" value="Mopterin_OxRdtase_prok_CS"/>
</dbReference>
<dbReference type="GO" id="GO:0016491">
    <property type="term" value="F:oxidoreductase activity"/>
    <property type="evidence" value="ECO:0007669"/>
    <property type="project" value="UniProtKB-KW"/>
</dbReference>
<dbReference type="InterPro" id="IPR009010">
    <property type="entry name" value="Asp_de-COase-like_dom_sf"/>
</dbReference>
<comment type="cofactor">
    <cofactor evidence="1">
        <name>Mo-bis(molybdopterin guanine dinucleotide)</name>
        <dbReference type="ChEBI" id="CHEBI:60539"/>
    </cofactor>
</comment>
<dbReference type="Pfam" id="PF00384">
    <property type="entry name" value="Molybdopterin"/>
    <property type="match status" value="1"/>
</dbReference>
<evidence type="ECO:0000256" key="4">
    <source>
        <dbReference type="ARBA" id="ARBA00022723"/>
    </source>
</evidence>
<dbReference type="Pfam" id="PF01568">
    <property type="entry name" value="Molydop_binding"/>
    <property type="match status" value="1"/>
</dbReference>
<name>A0A0W8G395_9ZZZZ</name>
<feature type="domain" description="4Fe-4S Mo/W bis-MGD-type" evidence="8">
    <location>
        <begin position="4"/>
        <end position="55"/>
    </location>
</feature>
<keyword evidence="4" id="KW-0479">Metal-binding</keyword>
<gene>
    <name evidence="9" type="ORF">ASZ90_002557</name>
</gene>
<dbReference type="InterPro" id="IPR006657">
    <property type="entry name" value="MoPterin_dinucl-bd_dom"/>
</dbReference>
<sequence length="711" mass="79754">MHRNEWIPTVCYQCKAECAILARVEDGVVKEVKGNPRARGKMCVKGMAGITTLYSSERLKYPLKRVGERGEGRLERITWNEALDIMEKKLRELRQRGEAHTFTYSMFPHSTTDPKWRFVNAVGGFISTGLPHCDSAKIMAHLHTFGCFPNHHIAPMYYTVPKGGLMILSGRHPFGCLDDACVPRDILNAKKRGAKLVVIDPIFRSEAAKADWWIPIKPGGDAALFLGVCHYLLTNDLYDKAFCDKWVRPGDMDNLMAFIADKTPEKMSRICDVPAADIVRLAKMCAEAKSVCIDAFKSIMYGNAMDWGHVWSILLVITGNLDNPGGQPLPEIAPMAPVTPVPPAPNLKELGYHRTGPNKDRFDHYNFILEPTWYAAQAVKEGTLKVFFASECNPALSEMGSGEWRKAMTMRDEKGDYRLELFVVTEIMPSETMKWADLVLPDQTNFERWEMLYMPWWYNYGHTAALCRPVIEPLGETRHANRVMIELGKRMFPEYFAFKDDVEYYDIELSGVGMSVEKLMDGGGLWSPGTAGFRKYEDAGKFNTPSGKIELEWRMYADIGQQWPSPELPLEFRRGEKEFPFILVNFRTIFLNNTGAWSQNNAQLRDPVSGLDANPVVINPIDARRLGIAEGDTVTVASKTGQVRLPVALSERIKPGCAGLIHGFGQTMGKVAARGNWAGDNELIADAGSHLDEQDLRGGEAHVATRVNIHK</sequence>
<comment type="caution">
    <text evidence="9">The sequence shown here is derived from an EMBL/GenBank/DDBJ whole genome shotgun (WGS) entry which is preliminary data.</text>
</comment>
<dbReference type="InterPro" id="IPR006656">
    <property type="entry name" value="Mopterin_OxRdtase"/>
</dbReference>
<dbReference type="SUPFAM" id="SSF53706">
    <property type="entry name" value="Formate dehydrogenase/DMSO reductase, domains 1-3"/>
    <property type="match status" value="1"/>
</dbReference>
<evidence type="ECO:0000256" key="5">
    <source>
        <dbReference type="ARBA" id="ARBA00023002"/>
    </source>
</evidence>
<proteinExistence type="inferred from homology"/>
<evidence type="ECO:0000256" key="2">
    <source>
        <dbReference type="ARBA" id="ARBA00010312"/>
    </source>
</evidence>
<dbReference type="GO" id="GO:0043546">
    <property type="term" value="F:molybdopterin cofactor binding"/>
    <property type="evidence" value="ECO:0007669"/>
    <property type="project" value="InterPro"/>
</dbReference>
<comment type="similarity">
    <text evidence="2">Belongs to the prokaryotic molybdopterin-containing oxidoreductase family.</text>
</comment>
<keyword evidence="3" id="KW-0500">Molybdenum</keyword>
<dbReference type="Gene3D" id="2.20.25.90">
    <property type="entry name" value="ADC-like domains"/>
    <property type="match status" value="1"/>
</dbReference>
<evidence type="ECO:0000256" key="3">
    <source>
        <dbReference type="ARBA" id="ARBA00022505"/>
    </source>
</evidence>
<dbReference type="Gene3D" id="2.40.40.20">
    <property type="match status" value="1"/>
</dbReference>
<keyword evidence="7" id="KW-0411">Iron-sulfur</keyword>
<dbReference type="AlphaFoldDB" id="A0A0W8G395"/>
<dbReference type="InterPro" id="IPR006963">
    <property type="entry name" value="Mopterin_OxRdtase_4Fe-4S_dom"/>
</dbReference>
<dbReference type="GO" id="GO:0051536">
    <property type="term" value="F:iron-sulfur cluster binding"/>
    <property type="evidence" value="ECO:0007669"/>
    <property type="project" value="UniProtKB-KW"/>
</dbReference>
<dbReference type="SUPFAM" id="SSF50692">
    <property type="entry name" value="ADC-like"/>
    <property type="match status" value="1"/>
</dbReference>
<dbReference type="Gene3D" id="3.40.228.10">
    <property type="entry name" value="Dimethylsulfoxide Reductase, domain 2"/>
    <property type="match status" value="1"/>
</dbReference>